<keyword evidence="3" id="KW-1185">Reference proteome</keyword>
<sequence length="261" mass="29611">MPHPAFYRLPQLSFIALLLSASALCAEPLKYTVLQKLERPSPAFTQGLEFDGEHLLESSGLRGQSFVRKSAAPGSDTKLWRTDLADAYFGEGLTLYGDRLYVLSWQGETGWIIDNRDGTILEQFHYRGQGWGLCQSQDHLIRSDGSEHLYFHHPNDFALQKSLAVTWNNKPVKRLNELECAGGLIWANIWQTPYLVAIDPASGDVVHHLDLTAQVEAEARRNRDDVLNGIAYHRESNSFWITGKRWRYIYQLDIALPEASP</sequence>
<dbReference type="InterPro" id="IPR015943">
    <property type="entry name" value="WD40/YVTN_repeat-like_dom_sf"/>
</dbReference>
<gene>
    <name evidence="2" type="ORF">M6D89_07730</name>
</gene>
<dbReference type="Pfam" id="PF05096">
    <property type="entry name" value="Glu_cyclase_2"/>
    <property type="match status" value="1"/>
</dbReference>
<dbReference type="SUPFAM" id="SSF50969">
    <property type="entry name" value="YVTN repeat-like/Quinoprotein amine dehydrogenase"/>
    <property type="match status" value="1"/>
</dbReference>
<accession>A0A9X2I387</accession>
<protein>
    <submittedName>
        <fullName evidence="2">Glutaminyl-peptide cyclotransferase</fullName>
    </submittedName>
</protein>
<dbReference type="Proteomes" id="UP001139319">
    <property type="component" value="Unassembled WGS sequence"/>
</dbReference>
<dbReference type="EMBL" id="JAMFTH010000001">
    <property type="protein sequence ID" value="MCP8899181.1"/>
    <property type="molecule type" value="Genomic_DNA"/>
</dbReference>
<feature type="chain" id="PRO_5040838834" evidence="1">
    <location>
        <begin position="27"/>
        <end position="261"/>
    </location>
</feature>
<dbReference type="GO" id="GO:0016603">
    <property type="term" value="F:glutaminyl-peptide cyclotransferase activity"/>
    <property type="evidence" value="ECO:0007669"/>
    <property type="project" value="InterPro"/>
</dbReference>
<reference evidence="2" key="1">
    <citation type="submission" date="2022-05" db="EMBL/GenBank/DDBJ databases">
        <authorList>
            <person name="Sun H.-N."/>
        </authorList>
    </citation>
    <scope>NUCLEOTIDE SEQUENCE</scope>
    <source>
        <strain evidence="2">HB14</strain>
    </source>
</reference>
<feature type="signal peptide" evidence="1">
    <location>
        <begin position="1"/>
        <end position="26"/>
    </location>
</feature>
<evidence type="ECO:0000313" key="3">
    <source>
        <dbReference type="Proteomes" id="UP001139319"/>
    </source>
</evidence>
<evidence type="ECO:0000313" key="2">
    <source>
        <dbReference type="EMBL" id="MCP8899181.1"/>
    </source>
</evidence>
<dbReference type="InterPro" id="IPR007788">
    <property type="entry name" value="QCT"/>
</dbReference>
<name>A0A9X2I387_9GAMM</name>
<proteinExistence type="predicted"/>
<dbReference type="Gene3D" id="2.130.10.10">
    <property type="entry name" value="YVTN repeat-like/Quinoprotein amine dehydrogenase"/>
    <property type="match status" value="1"/>
</dbReference>
<dbReference type="AlphaFoldDB" id="A0A9X2I387"/>
<dbReference type="RefSeq" id="WP_253967438.1">
    <property type="nucleotide sequence ID" value="NZ_JAMFTH010000001.1"/>
</dbReference>
<reference evidence="2" key="2">
    <citation type="submission" date="2023-01" db="EMBL/GenBank/DDBJ databases">
        <title>Gilvimarinus xylanilyticus HB14 isolated from Caulerpa lentillifera aquaculture base in Hainan, China.</title>
        <authorList>
            <person name="Zhang Y.-J."/>
        </authorList>
    </citation>
    <scope>NUCLEOTIDE SEQUENCE</scope>
    <source>
        <strain evidence="2">HB14</strain>
    </source>
</reference>
<dbReference type="PANTHER" id="PTHR31270:SF1">
    <property type="entry name" value="GLUTAMINYL-PEPTIDE CYCLOTRANSFERASE"/>
    <property type="match status" value="1"/>
</dbReference>
<organism evidence="2 3">
    <name type="scientific">Gilvimarinus xylanilyticus</name>
    <dbReference type="NCBI Taxonomy" id="2944139"/>
    <lineage>
        <taxon>Bacteria</taxon>
        <taxon>Pseudomonadati</taxon>
        <taxon>Pseudomonadota</taxon>
        <taxon>Gammaproteobacteria</taxon>
        <taxon>Cellvibrionales</taxon>
        <taxon>Cellvibrionaceae</taxon>
        <taxon>Gilvimarinus</taxon>
    </lineage>
</organism>
<dbReference type="PANTHER" id="PTHR31270">
    <property type="entry name" value="GLUTAMINYL-PEPTIDE CYCLOTRANSFERASE"/>
    <property type="match status" value="1"/>
</dbReference>
<evidence type="ECO:0000256" key="1">
    <source>
        <dbReference type="SAM" id="SignalP"/>
    </source>
</evidence>
<keyword evidence="1" id="KW-0732">Signal</keyword>
<comment type="caution">
    <text evidence="2">The sequence shown here is derived from an EMBL/GenBank/DDBJ whole genome shotgun (WGS) entry which is preliminary data.</text>
</comment>
<dbReference type="InterPro" id="IPR011044">
    <property type="entry name" value="Quino_amine_DH_bsu"/>
</dbReference>